<dbReference type="PANTHER" id="PTHR40079:SF4">
    <property type="entry name" value="GH26 DOMAIN-CONTAINING PROTEIN-RELATED"/>
    <property type="match status" value="1"/>
</dbReference>
<accession>E9T291</accession>
<dbReference type="PANTHER" id="PTHR40079">
    <property type="entry name" value="MANNAN ENDO-1,4-BETA-MANNOSIDASE E-RELATED"/>
    <property type="match status" value="1"/>
</dbReference>
<feature type="domain" description="GH26" evidence="5">
    <location>
        <begin position="32"/>
        <end position="331"/>
    </location>
</feature>
<evidence type="ECO:0000256" key="3">
    <source>
        <dbReference type="ARBA" id="ARBA00023295"/>
    </source>
</evidence>
<protein>
    <submittedName>
        <fullName evidence="6">Glycosyl hydrolase family 26</fullName>
    </submittedName>
</protein>
<gene>
    <name evidence="6" type="ORF">HMPREF0724_12668</name>
</gene>
<dbReference type="PROSITE" id="PS51764">
    <property type="entry name" value="GH26"/>
    <property type="match status" value="1"/>
</dbReference>
<dbReference type="PRINTS" id="PR00739">
    <property type="entry name" value="GLHYDRLASE26"/>
</dbReference>
<evidence type="ECO:0000256" key="4">
    <source>
        <dbReference type="PROSITE-ProRule" id="PRU01100"/>
    </source>
</evidence>
<evidence type="ECO:0000313" key="7">
    <source>
        <dbReference type="Proteomes" id="UP000004245"/>
    </source>
</evidence>
<dbReference type="STRING" id="43767.A6I91_22990"/>
<dbReference type="Proteomes" id="UP000004245">
    <property type="component" value="Unassembled WGS sequence"/>
</dbReference>
<dbReference type="Pfam" id="PF02156">
    <property type="entry name" value="Glyco_hydro_26"/>
    <property type="match status" value="1"/>
</dbReference>
<dbReference type="RefSeq" id="WP_005515782.1">
    <property type="nucleotide sequence ID" value="NZ_CM001149.1"/>
</dbReference>
<feature type="active site" description="Proton donor" evidence="4">
    <location>
        <position position="159"/>
    </location>
</feature>
<organism evidence="6 7">
    <name type="scientific">Prescottella equi ATCC 33707</name>
    <dbReference type="NCBI Taxonomy" id="525370"/>
    <lineage>
        <taxon>Bacteria</taxon>
        <taxon>Bacillati</taxon>
        <taxon>Actinomycetota</taxon>
        <taxon>Actinomycetes</taxon>
        <taxon>Mycobacteriales</taxon>
        <taxon>Nocardiaceae</taxon>
        <taxon>Prescottella</taxon>
    </lineage>
</organism>
<reference evidence="6" key="1">
    <citation type="submission" date="2011-01" db="EMBL/GenBank/DDBJ databases">
        <authorList>
            <person name="Muzny D."/>
            <person name="Qin X."/>
            <person name="Buhay C."/>
            <person name="Dugan-Rocha S."/>
            <person name="Ding Y."/>
            <person name="Chen G."/>
            <person name="Hawes A."/>
            <person name="Holder M."/>
            <person name="Jhangiani S."/>
            <person name="Johnson A."/>
            <person name="Khan Z."/>
            <person name="Li Z."/>
            <person name="Liu W."/>
            <person name="Liu X."/>
            <person name="Perez L."/>
            <person name="Shen H."/>
            <person name="Wang Q."/>
            <person name="Watt J."/>
            <person name="Xi L."/>
            <person name="Xin Y."/>
            <person name="Zhou J."/>
            <person name="Deng J."/>
            <person name="Jiang H."/>
            <person name="Liu Y."/>
            <person name="Qu J."/>
            <person name="Song X.-Z."/>
            <person name="Zhang L."/>
            <person name="Villasana D."/>
            <person name="Johnson A."/>
            <person name="Liu J."/>
            <person name="Liyanage D."/>
            <person name="Lorensuhewa L."/>
            <person name="Robinson T."/>
            <person name="Song A."/>
            <person name="Song B.-B."/>
            <person name="Dinh H."/>
            <person name="Thornton R."/>
            <person name="Coyle M."/>
            <person name="Francisco L."/>
            <person name="Jackson L."/>
            <person name="Javaid M."/>
            <person name="Korchina V."/>
            <person name="Kovar C."/>
            <person name="Mata R."/>
            <person name="Mathew T."/>
            <person name="Ngo R."/>
            <person name="Nguyen L."/>
            <person name="Nguyen N."/>
            <person name="Okwuonu G."/>
            <person name="Ongeri F."/>
            <person name="Pham C."/>
            <person name="Simmons D."/>
            <person name="Wilczek-Boney K."/>
            <person name="Hale W."/>
            <person name="Jakkamsetti A."/>
            <person name="Pham P."/>
            <person name="Ruth R."/>
            <person name="San Lucas F."/>
            <person name="Warren J."/>
            <person name="Zhang J."/>
            <person name="Zhao Z."/>
            <person name="Zhou C."/>
            <person name="Zhu D."/>
            <person name="Lee S."/>
            <person name="Bess C."/>
            <person name="Blankenburg K."/>
            <person name="Forbes L."/>
            <person name="Fu Q."/>
            <person name="Gubbala S."/>
            <person name="Hirani K."/>
            <person name="Jayaseelan J.C."/>
            <person name="Lara F."/>
            <person name="Munidasa M."/>
            <person name="Palculict T."/>
            <person name="Patil S."/>
            <person name="Pu L.-L."/>
            <person name="Saada N."/>
            <person name="Tang L."/>
            <person name="Weissenberger G."/>
            <person name="Zhu Y."/>
            <person name="Hemphill L."/>
            <person name="Shang Y."/>
            <person name="Youmans B."/>
            <person name="Ayvaz T."/>
            <person name="Ross M."/>
            <person name="Santibanez J."/>
            <person name="Aqrawi P."/>
            <person name="Gross S."/>
            <person name="Joshi V."/>
            <person name="Fowler G."/>
            <person name="Nazareth L."/>
            <person name="Reid J."/>
            <person name="Worley K."/>
            <person name="Petrosino J."/>
            <person name="Highlander S."/>
            <person name="Gibbs R."/>
        </authorList>
    </citation>
    <scope>NUCLEOTIDE SEQUENCE [LARGE SCALE GENOMIC DNA]</scope>
    <source>
        <strain evidence="6">ATCC 33707</strain>
    </source>
</reference>
<sequence length="331" mass="35901">MVEVRAGIKRQVGAVVVLALTSVFVAGCARPVTCDGTVTALHADPGPCLRFGVSTPGGSTAVDEFLTVAHTVGKAPSVVLSFSDFATAPPIAGLDAVSAFGADPIVTWEPWRWIEGGTYDSSGFALQSIVDGVHDDYLYRWADELTAWGKPVYLRFAHEPNGTWYPWSVAAGTPADVYVAAWRHVHDLFATRRAHNVKWVWSPNVSFPGSSSTGATYPGDDYVDVVGVDGYNWGTSQPWSHWIAPTDLFVPTMDELRRIAPGKPQLVTEVGSAEAGGSKSEWIRNLVRMIESRRDVAGFVWFDHDKEADWSMASTPESAVALAEALGTRYR</sequence>
<comment type="similarity">
    <text evidence="1 4">Belongs to the glycosyl hydrolase 26 family.</text>
</comment>
<name>E9T291_RHOHA</name>
<dbReference type="AlphaFoldDB" id="E9T291"/>
<evidence type="ECO:0000259" key="5">
    <source>
        <dbReference type="PROSITE" id="PS51764"/>
    </source>
</evidence>
<feature type="active site" description="Nucleophile" evidence="4">
    <location>
        <position position="269"/>
    </location>
</feature>
<dbReference type="Gene3D" id="3.20.20.80">
    <property type="entry name" value="Glycosidases"/>
    <property type="match status" value="1"/>
</dbReference>
<dbReference type="SUPFAM" id="SSF51445">
    <property type="entry name" value="(Trans)glycosidases"/>
    <property type="match status" value="1"/>
</dbReference>
<dbReference type="GO" id="GO:0016985">
    <property type="term" value="F:mannan endo-1,4-beta-mannosidase activity"/>
    <property type="evidence" value="ECO:0007669"/>
    <property type="project" value="InterPro"/>
</dbReference>
<comment type="caution">
    <text evidence="6">The sequence shown here is derived from an EMBL/GenBank/DDBJ whole genome shotgun (WGS) entry which is preliminary data.</text>
</comment>
<dbReference type="InterPro" id="IPR022790">
    <property type="entry name" value="GH26_dom"/>
</dbReference>
<dbReference type="PROSITE" id="PS51257">
    <property type="entry name" value="PROKAR_LIPOPROTEIN"/>
    <property type="match status" value="1"/>
</dbReference>
<dbReference type="HOGENOM" id="CLU_038234_1_1_11"/>
<dbReference type="InterPro" id="IPR017853">
    <property type="entry name" value="GH"/>
</dbReference>
<evidence type="ECO:0000256" key="1">
    <source>
        <dbReference type="ARBA" id="ARBA00007754"/>
    </source>
</evidence>
<dbReference type="OrthoDB" id="9816550at2"/>
<dbReference type="EMBL" id="ADNW02000012">
    <property type="protein sequence ID" value="EGD23584.1"/>
    <property type="molecule type" value="Genomic_DNA"/>
</dbReference>
<dbReference type="InterPro" id="IPR000805">
    <property type="entry name" value="Glyco_hydro_26"/>
</dbReference>
<proteinExistence type="inferred from homology"/>
<keyword evidence="2 4" id="KW-0378">Hydrolase</keyword>
<dbReference type="GO" id="GO:0006080">
    <property type="term" value="P:substituted mannan metabolic process"/>
    <property type="evidence" value="ECO:0007669"/>
    <property type="project" value="InterPro"/>
</dbReference>
<keyword evidence="3 4" id="KW-0326">Glycosidase</keyword>
<evidence type="ECO:0000256" key="2">
    <source>
        <dbReference type="ARBA" id="ARBA00022801"/>
    </source>
</evidence>
<keyword evidence="7" id="KW-1185">Reference proteome</keyword>
<evidence type="ECO:0000313" key="6">
    <source>
        <dbReference type="EMBL" id="EGD23584.1"/>
    </source>
</evidence>